<evidence type="ECO:0000313" key="7">
    <source>
        <dbReference type="EMBL" id="GGY24187.1"/>
    </source>
</evidence>
<dbReference type="GO" id="GO:0010181">
    <property type="term" value="F:FMN binding"/>
    <property type="evidence" value="ECO:0007669"/>
    <property type="project" value="UniProtKB-UniRule"/>
</dbReference>
<keyword evidence="3" id="KW-0511">Multifunctional enzyme</keyword>
<dbReference type="Gene3D" id="3.40.50.1950">
    <property type="entry name" value="Flavin prenyltransferase-like"/>
    <property type="match status" value="1"/>
</dbReference>
<accession>A0A918P658</accession>
<dbReference type="InterPro" id="IPR035929">
    <property type="entry name" value="CoaB-like_sf"/>
</dbReference>
<keyword evidence="3" id="KW-0460">Magnesium</keyword>
<feature type="binding site" evidence="3">
    <location>
        <position position="338"/>
    </location>
    <ligand>
        <name>CTP</name>
        <dbReference type="ChEBI" id="CHEBI:37563"/>
    </ligand>
</feature>
<dbReference type="EMBL" id="BMYX01000019">
    <property type="protein sequence ID" value="GGY24187.1"/>
    <property type="molecule type" value="Genomic_DNA"/>
</dbReference>
<sequence>MTARRILLGVTGGVAAYKSAELVRLFVKAGHDVTVAMSEAACRFVTPLTFQALSGNPVYTTLWDERPQNGMAHIDLSRASDVFLIAPATADCIANLAHGLCGDLIGTLAAARACPLIVAPAMNRQMWENPPNQRNIRQLTEDGITVFGPAYGDQACRETGPGRMLEPEEIAERLESFFRPKPLAGKRVLMTAGPTFEPIDAVRGITNTSSGKMGYALARACRDAGARVTLVSGPTALSCPFDVRRIDVQSAQQMHQAVLAETASADIFIGVAAVADYHVVNRSEKKLKKNGSAPVIELAENPDILATVASLPAAPFCVGFAAESENLIDYADAKRRRKKVPLLVANLAREAMGTDDNTVTLLDDAGIHPLPAMLKDDVARAIVDHLARLVDPTISNQERTPG</sequence>
<keyword evidence="3 4" id="KW-0436">Ligase</keyword>
<keyword evidence="3 4" id="KW-0285">Flavoprotein</keyword>
<dbReference type="EC" id="4.1.1.36" evidence="3"/>
<evidence type="ECO:0000256" key="1">
    <source>
        <dbReference type="ARBA" id="ARBA00022793"/>
    </source>
</evidence>
<comment type="function">
    <text evidence="4">Catalyzes two steps in the biosynthesis of coenzyme A. In the first step cysteine is conjugated to 4'-phosphopantothenate to form 4-phosphopantothenoylcysteine, in the latter compound is decarboxylated to form 4'-phosphopantotheine.</text>
</comment>
<keyword evidence="2 3" id="KW-0456">Lyase</keyword>
<dbReference type="GO" id="GO:0015937">
    <property type="term" value="P:coenzyme A biosynthetic process"/>
    <property type="evidence" value="ECO:0007669"/>
    <property type="project" value="UniProtKB-UniRule"/>
</dbReference>
<keyword evidence="3" id="KW-0479">Metal-binding</keyword>
<comment type="catalytic activity">
    <reaction evidence="3 4">
        <text>(R)-4'-phosphopantothenate + L-cysteine + CTP = N-[(R)-4-phosphopantothenoyl]-L-cysteine + CMP + diphosphate + H(+)</text>
        <dbReference type="Rhea" id="RHEA:19397"/>
        <dbReference type="ChEBI" id="CHEBI:10986"/>
        <dbReference type="ChEBI" id="CHEBI:15378"/>
        <dbReference type="ChEBI" id="CHEBI:33019"/>
        <dbReference type="ChEBI" id="CHEBI:35235"/>
        <dbReference type="ChEBI" id="CHEBI:37563"/>
        <dbReference type="ChEBI" id="CHEBI:59458"/>
        <dbReference type="ChEBI" id="CHEBI:60377"/>
        <dbReference type="EC" id="6.3.2.5"/>
    </reaction>
</comment>
<dbReference type="GO" id="GO:0015941">
    <property type="term" value="P:pantothenate catabolic process"/>
    <property type="evidence" value="ECO:0007669"/>
    <property type="project" value="InterPro"/>
</dbReference>
<feature type="binding site" evidence="3">
    <location>
        <begin position="302"/>
        <end position="305"/>
    </location>
    <ligand>
        <name>CTP</name>
        <dbReference type="ChEBI" id="CHEBI:37563"/>
    </ligand>
</feature>
<reference evidence="7" key="2">
    <citation type="submission" date="2020-09" db="EMBL/GenBank/DDBJ databases">
        <authorList>
            <person name="Sun Q."/>
            <person name="Kim S."/>
        </authorList>
    </citation>
    <scope>NUCLEOTIDE SEQUENCE</scope>
    <source>
        <strain evidence="7">KCTC 32182</strain>
    </source>
</reference>
<evidence type="ECO:0000259" key="5">
    <source>
        <dbReference type="Pfam" id="PF02441"/>
    </source>
</evidence>
<dbReference type="NCBIfam" id="TIGR00521">
    <property type="entry name" value="coaBC_dfp"/>
    <property type="match status" value="1"/>
</dbReference>
<dbReference type="SUPFAM" id="SSF102645">
    <property type="entry name" value="CoaB-like"/>
    <property type="match status" value="1"/>
</dbReference>
<comment type="cofactor">
    <cofactor evidence="3">
        <name>FMN</name>
        <dbReference type="ChEBI" id="CHEBI:58210"/>
    </cofactor>
    <text evidence="3">Binds 1 FMN per subunit.</text>
</comment>
<name>A0A918P658_9NEIS</name>
<dbReference type="AlphaFoldDB" id="A0A918P658"/>
<comment type="function">
    <text evidence="3">Catalyzes two sequential steps in the biosynthesis of coenzyme A. In the first step cysteine is conjugated to 4'-phosphopantothenate to form 4-phosphopantothenoylcysteine. In the second step the latter compound is decarboxylated to form 4'-phosphopantotheine.</text>
</comment>
<feature type="domain" description="Flavoprotein" evidence="5">
    <location>
        <begin position="5"/>
        <end position="175"/>
    </location>
</feature>
<dbReference type="EC" id="6.3.2.5" evidence="3"/>
<feature type="active site" description="Proton donor" evidence="3">
    <location>
        <position position="156"/>
    </location>
</feature>
<dbReference type="InterPro" id="IPR007085">
    <property type="entry name" value="DNA/pantothenate-metab_flavo_C"/>
</dbReference>
<gene>
    <name evidence="7" type="primary">dfp</name>
    <name evidence="3" type="synonym">coaBC</name>
    <name evidence="7" type="ORF">GCM10011289_29910</name>
</gene>
<dbReference type="Pfam" id="PF04127">
    <property type="entry name" value="DFP"/>
    <property type="match status" value="1"/>
</dbReference>
<keyword evidence="8" id="KW-1185">Reference proteome</keyword>
<dbReference type="InterPro" id="IPR036551">
    <property type="entry name" value="Flavin_trans-like"/>
</dbReference>
<comment type="similarity">
    <text evidence="3 4">In the N-terminal section; belongs to the HFCD (homo-oligomeric flavin containing Cys decarboxylase) superfamily.</text>
</comment>
<feature type="binding site" evidence="3">
    <location>
        <position position="276"/>
    </location>
    <ligand>
        <name>CTP</name>
        <dbReference type="ChEBI" id="CHEBI:37563"/>
    </ligand>
</feature>
<comment type="cofactor">
    <cofactor evidence="3">
        <name>Mg(2+)</name>
        <dbReference type="ChEBI" id="CHEBI:18420"/>
    </cofactor>
</comment>
<dbReference type="GO" id="GO:0004632">
    <property type="term" value="F:phosphopantothenate--cysteine ligase activity"/>
    <property type="evidence" value="ECO:0007669"/>
    <property type="project" value="UniProtKB-UniRule"/>
</dbReference>
<evidence type="ECO:0000313" key="8">
    <source>
        <dbReference type="Proteomes" id="UP000645257"/>
    </source>
</evidence>
<organism evidence="7 8">
    <name type="scientific">Paludibacterium paludis</name>
    <dbReference type="NCBI Taxonomy" id="1225769"/>
    <lineage>
        <taxon>Bacteria</taxon>
        <taxon>Pseudomonadati</taxon>
        <taxon>Pseudomonadota</taxon>
        <taxon>Betaproteobacteria</taxon>
        <taxon>Neisseriales</taxon>
        <taxon>Chromobacteriaceae</taxon>
        <taxon>Paludibacterium</taxon>
    </lineage>
</organism>
<dbReference type="Pfam" id="PF02441">
    <property type="entry name" value="Flavoprotein"/>
    <property type="match status" value="1"/>
</dbReference>
<dbReference type="GO" id="GO:0046872">
    <property type="term" value="F:metal ion binding"/>
    <property type="evidence" value="ECO:0007669"/>
    <property type="project" value="UniProtKB-KW"/>
</dbReference>
<evidence type="ECO:0000256" key="4">
    <source>
        <dbReference type="RuleBase" id="RU364078"/>
    </source>
</evidence>
<evidence type="ECO:0000256" key="2">
    <source>
        <dbReference type="ARBA" id="ARBA00023239"/>
    </source>
</evidence>
<feature type="binding site" evidence="3">
    <location>
        <position position="334"/>
    </location>
    <ligand>
        <name>CTP</name>
        <dbReference type="ChEBI" id="CHEBI:37563"/>
    </ligand>
</feature>
<comment type="pathway">
    <text evidence="3 4">Cofactor biosynthesis; coenzyme A biosynthesis; CoA from (R)-pantothenate: step 3/5.</text>
</comment>
<feature type="region of interest" description="Phosphopantothenoylcysteine decarboxylase" evidence="3">
    <location>
        <begin position="1"/>
        <end position="187"/>
    </location>
</feature>
<keyword evidence="3 4" id="KW-0288">FMN</keyword>
<comment type="caution">
    <text evidence="7">The sequence shown here is derived from an EMBL/GenBank/DDBJ whole genome shotgun (WGS) entry which is preliminary data.</text>
</comment>
<dbReference type="Proteomes" id="UP000645257">
    <property type="component" value="Unassembled WGS sequence"/>
</dbReference>
<feature type="region of interest" description="Phosphopantothenate--cysteine ligase" evidence="3">
    <location>
        <begin position="188"/>
        <end position="402"/>
    </location>
</feature>
<comment type="catalytic activity">
    <reaction evidence="3 4">
        <text>N-[(R)-4-phosphopantothenoyl]-L-cysteine + H(+) = (R)-4'-phosphopantetheine + CO2</text>
        <dbReference type="Rhea" id="RHEA:16793"/>
        <dbReference type="ChEBI" id="CHEBI:15378"/>
        <dbReference type="ChEBI" id="CHEBI:16526"/>
        <dbReference type="ChEBI" id="CHEBI:59458"/>
        <dbReference type="ChEBI" id="CHEBI:61723"/>
        <dbReference type="EC" id="4.1.1.36"/>
    </reaction>
</comment>
<comment type="caution">
    <text evidence="3">Lacks conserved residue(s) required for the propagation of feature annotation.</text>
</comment>
<evidence type="ECO:0000259" key="6">
    <source>
        <dbReference type="Pfam" id="PF04127"/>
    </source>
</evidence>
<comment type="similarity">
    <text evidence="3 4">In the C-terminal section; belongs to the PPC synthetase family.</text>
</comment>
<feature type="domain" description="DNA/pantothenate metabolism flavoprotein C-terminal" evidence="6">
    <location>
        <begin position="183"/>
        <end position="388"/>
    </location>
</feature>
<dbReference type="InterPro" id="IPR003382">
    <property type="entry name" value="Flavoprotein"/>
</dbReference>
<protein>
    <recommendedName>
        <fullName evidence="3">Coenzyme A biosynthesis bifunctional protein CoaBC</fullName>
    </recommendedName>
    <alternativeName>
        <fullName evidence="3">DNA/pantothenate metabolism flavoprotein</fullName>
    </alternativeName>
    <alternativeName>
        <fullName evidence="3">Phosphopantothenoylcysteine synthetase/decarboxylase</fullName>
        <shortName evidence="3">PPCS-PPCDC</shortName>
    </alternativeName>
    <domain>
        <recommendedName>
            <fullName evidence="3">Phosphopantothenoylcysteine decarboxylase</fullName>
            <shortName evidence="3">PPC decarboxylase</shortName>
            <shortName evidence="3">PPC-DC</shortName>
            <ecNumber evidence="3">4.1.1.36</ecNumber>
        </recommendedName>
        <alternativeName>
            <fullName evidence="3">CoaC</fullName>
        </alternativeName>
    </domain>
    <domain>
        <recommendedName>
            <fullName evidence="3">Phosphopantothenate--cysteine ligase</fullName>
            <ecNumber evidence="3">6.3.2.5</ecNumber>
        </recommendedName>
        <alternativeName>
            <fullName evidence="3">CoaB</fullName>
        </alternativeName>
        <alternativeName>
            <fullName evidence="3">Phosphopantothenoylcysteine synthetase</fullName>
            <shortName evidence="3">PPC synthetase</shortName>
            <shortName evidence="3">PPC-S</shortName>
        </alternativeName>
    </domain>
</protein>
<comment type="pathway">
    <text evidence="3 4">Cofactor biosynthesis; coenzyme A biosynthesis; CoA from (R)-pantothenate: step 2/5.</text>
</comment>
<dbReference type="PANTHER" id="PTHR14359">
    <property type="entry name" value="HOMO-OLIGOMERIC FLAVIN CONTAINING CYS DECARBOXYLASE FAMILY"/>
    <property type="match status" value="1"/>
</dbReference>
<dbReference type="InterPro" id="IPR005252">
    <property type="entry name" value="CoaBC"/>
</dbReference>
<dbReference type="PANTHER" id="PTHR14359:SF6">
    <property type="entry name" value="PHOSPHOPANTOTHENOYLCYSTEINE DECARBOXYLASE"/>
    <property type="match status" value="1"/>
</dbReference>
<proteinExistence type="inferred from homology"/>
<dbReference type="Gene3D" id="3.40.50.10300">
    <property type="entry name" value="CoaB-like"/>
    <property type="match status" value="1"/>
</dbReference>
<keyword evidence="1 3" id="KW-0210">Decarboxylase</keyword>
<dbReference type="GO" id="GO:0071513">
    <property type="term" value="C:phosphopantothenoylcysteine decarboxylase complex"/>
    <property type="evidence" value="ECO:0007669"/>
    <property type="project" value="TreeGrafter"/>
</dbReference>
<evidence type="ECO:0000256" key="3">
    <source>
        <dbReference type="HAMAP-Rule" id="MF_02225"/>
    </source>
</evidence>
<dbReference type="HAMAP" id="MF_02225">
    <property type="entry name" value="CoaBC"/>
    <property type="match status" value="1"/>
</dbReference>
<dbReference type="RefSeq" id="WP_189535768.1">
    <property type="nucleotide sequence ID" value="NZ_BMYX01000019.1"/>
</dbReference>
<feature type="binding site" evidence="3">
    <location>
        <position position="320"/>
    </location>
    <ligand>
        <name>CTP</name>
        <dbReference type="ChEBI" id="CHEBI:37563"/>
    </ligand>
</feature>
<feature type="binding site" evidence="3">
    <location>
        <position position="286"/>
    </location>
    <ligand>
        <name>CTP</name>
        <dbReference type="ChEBI" id="CHEBI:37563"/>
    </ligand>
</feature>
<dbReference type="SUPFAM" id="SSF52507">
    <property type="entry name" value="Homo-oligomeric flavin-containing Cys decarboxylases, HFCD"/>
    <property type="match status" value="1"/>
</dbReference>
<reference evidence="7" key="1">
    <citation type="journal article" date="2014" name="Int. J. Syst. Evol. Microbiol.">
        <title>Complete genome sequence of Corynebacterium casei LMG S-19264T (=DSM 44701T), isolated from a smear-ripened cheese.</title>
        <authorList>
            <consortium name="US DOE Joint Genome Institute (JGI-PGF)"/>
            <person name="Walter F."/>
            <person name="Albersmeier A."/>
            <person name="Kalinowski J."/>
            <person name="Ruckert C."/>
        </authorList>
    </citation>
    <scope>NUCLEOTIDE SEQUENCE</scope>
    <source>
        <strain evidence="7">KCTC 32182</strain>
    </source>
</reference>
<dbReference type="GO" id="GO:0004633">
    <property type="term" value="F:phosphopantothenoylcysteine decarboxylase activity"/>
    <property type="evidence" value="ECO:0007669"/>
    <property type="project" value="UniProtKB-UniRule"/>
</dbReference>